<feature type="binding site" evidence="3">
    <location>
        <position position="372"/>
    </location>
    <ligand>
        <name>Zn(2+)</name>
        <dbReference type="ChEBI" id="CHEBI:29105"/>
    </ligand>
</feature>
<dbReference type="GeneID" id="106667506"/>
<protein>
    <recommendedName>
        <fullName evidence="2">LanC-like protein 3 homolog</fullName>
    </recommendedName>
</protein>
<dbReference type="GO" id="GO:0046872">
    <property type="term" value="F:metal ion binding"/>
    <property type="evidence" value="ECO:0007669"/>
    <property type="project" value="UniProtKB-KW"/>
</dbReference>
<dbReference type="SUPFAM" id="SSF158745">
    <property type="entry name" value="LanC-like"/>
    <property type="match status" value="1"/>
</dbReference>
<accession>A0A8I6TI19</accession>
<feature type="binding site" evidence="3">
    <location>
        <position position="371"/>
    </location>
    <ligand>
        <name>Zn(2+)</name>
        <dbReference type="ChEBI" id="CHEBI:29105"/>
    </ligand>
</feature>
<dbReference type="FunFam" id="1.50.10.10:FF:000012">
    <property type="entry name" value="LanC-like protein 3"/>
    <property type="match status" value="1"/>
</dbReference>
<dbReference type="Gene3D" id="1.50.10.10">
    <property type="match status" value="1"/>
</dbReference>
<evidence type="ECO:0000313" key="4">
    <source>
        <dbReference type="EnsemblMetazoa" id="XP_014250958.1"/>
    </source>
</evidence>
<dbReference type="RefSeq" id="XP_014250958.1">
    <property type="nucleotide sequence ID" value="XM_014395472.1"/>
</dbReference>
<proteinExistence type="inferred from homology"/>
<dbReference type="InterPro" id="IPR012341">
    <property type="entry name" value="6hp_glycosidase-like_sf"/>
</dbReference>
<keyword evidence="3" id="KW-0862">Zinc</keyword>
<evidence type="ECO:0000256" key="2">
    <source>
        <dbReference type="ARBA" id="ARBA00069999"/>
    </source>
</evidence>
<dbReference type="CDD" id="cd04794">
    <property type="entry name" value="euk_LANCL"/>
    <property type="match status" value="1"/>
</dbReference>
<name>A0A8I6TI19_CIMLE</name>
<dbReference type="OMA" id="YQEGCGE"/>
<dbReference type="SMART" id="SM01260">
    <property type="entry name" value="LANC_like"/>
    <property type="match status" value="1"/>
</dbReference>
<dbReference type="EnsemblMetazoa" id="XM_014395472.1">
    <property type="protein sequence ID" value="XP_014250958.1"/>
    <property type="gene ID" value="LOC106667506"/>
</dbReference>
<dbReference type="KEGG" id="clec:106667506"/>
<reference evidence="4" key="1">
    <citation type="submission" date="2022-01" db="UniProtKB">
        <authorList>
            <consortium name="EnsemblMetazoa"/>
        </authorList>
    </citation>
    <scope>IDENTIFICATION</scope>
</reference>
<feature type="binding site" evidence="3">
    <location>
        <position position="325"/>
    </location>
    <ligand>
        <name>Zn(2+)</name>
        <dbReference type="ChEBI" id="CHEBI:29105"/>
    </ligand>
</feature>
<dbReference type="PRINTS" id="PR01951">
    <property type="entry name" value="LANCEUKARYTE"/>
</dbReference>
<dbReference type="GO" id="GO:0005886">
    <property type="term" value="C:plasma membrane"/>
    <property type="evidence" value="ECO:0007669"/>
    <property type="project" value="TreeGrafter"/>
</dbReference>
<dbReference type="GO" id="GO:0005975">
    <property type="term" value="P:carbohydrate metabolic process"/>
    <property type="evidence" value="ECO:0007669"/>
    <property type="project" value="InterPro"/>
</dbReference>
<organism evidence="4 5">
    <name type="scientific">Cimex lectularius</name>
    <name type="common">Bed bug</name>
    <name type="synonym">Acanthia lectularia</name>
    <dbReference type="NCBI Taxonomy" id="79782"/>
    <lineage>
        <taxon>Eukaryota</taxon>
        <taxon>Metazoa</taxon>
        <taxon>Ecdysozoa</taxon>
        <taxon>Arthropoda</taxon>
        <taxon>Hexapoda</taxon>
        <taxon>Insecta</taxon>
        <taxon>Pterygota</taxon>
        <taxon>Neoptera</taxon>
        <taxon>Paraneoptera</taxon>
        <taxon>Hemiptera</taxon>
        <taxon>Heteroptera</taxon>
        <taxon>Panheteroptera</taxon>
        <taxon>Cimicomorpha</taxon>
        <taxon>Cimicidae</taxon>
        <taxon>Cimex</taxon>
    </lineage>
</organism>
<dbReference type="GO" id="GO:0031179">
    <property type="term" value="P:peptide modification"/>
    <property type="evidence" value="ECO:0007669"/>
    <property type="project" value="InterPro"/>
</dbReference>
<dbReference type="AlphaFoldDB" id="A0A8I6TI19"/>
<dbReference type="OrthoDB" id="10257263at2759"/>
<dbReference type="PRINTS" id="PR01950">
    <property type="entry name" value="LANCSUPER"/>
</dbReference>
<dbReference type="InterPro" id="IPR007822">
    <property type="entry name" value="LANC-like"/>
</dbReference>
<dbReference type="PANTHER" id="PTHR12736">
    <property type="entry name" value="LANC-LIKE PROTEIN"/>
    <property type="match status" value="1"/>
</dbReference>
<dbReference type="Proteomes" id="UP000494040">
    <property type="component" value="Unassembled WGS sequence"/>
</dbReference>
<evidence type="ECO:0000313" key="5">
    <source>
        <dbReference type="Proteomes" id="UP000494040"/>
    </source>
</evidence>
<evidence type="ECO:0000256" key="1">
    <source>
        <dbReference type="ARBA" id="ARBA00007179"/>
    </source>
</evidence>
<keyword evidence="3" id="KW-0479">Metal-binding</keyword>
<sequence length="455" mass="51549">MWLFYAVSWIVRDKLEDLNRSFRRYFSEDIKEMSRKSSRTRFFPNTYLDYQENNAVNVDYKQIRSDILANVYVCAEEQKKVHHGIEGGLYVGTYGNAYTFYHLSKKSRFVHERADLLSAAVELITCGVATCAKSKAKDPSDECAFLLGKAGIYAVGAAVFFEAGKDDFAADCIKEYINVGCIVANESYASFGGDELFVGRAGYLCGALWLNRVFGRPVISQDVLHTICEAIMASGKRYSEEHNSRTLLMYHYYNTEYLGAAHGLCSILQMLLSCDSFLEKHKQAEREIKNTVDFFLKIQEPNGNFPAATDEIGQSRGSDELIHWCHGAPGVVYLLLKAYIRWHEPKYLTAAMKCGEIVWQRGLLKKGPGICHGVAGNGYVFLALYRATNDLRYLHRANQFAKFLKTEEFKKARVPDNPYSLYEGLAGTICFLADLMEPEDAAFPFFEFMPTLVEK</sequence>
<dbReference type="Pfam" id="PF05147">
    <property type="entry name" value="LANC_like"/>
    <property type="match status" value="1"/>
</dbReference>
<keyword evidence="5" id="KW-1185">Reference proteome</keyword>
<comment type="similarity">
    <text evidence="1">Belongs to the LanC-like protein family.</text>
</comment>
<dbReference type="InterPro" id="IPR020464">
    <property type="entry name" value="LanC-like_prot_euk"/>
</dbReference>
<evidence type="ECO:0000256" key="3">
    <source>
        <dbReference type="PIRSR" id="PIRSR607822-1"/>
    </source>
</evidence>
<dbReference type="PANTHER" id="PTHR12736:SF7">
    <property type="entry name" value="LANC-LIKE PROTEIN 3"/>
    <property type="match status" value="1"/>
</dbReference>